<proteinExistence type="predicted"/>
<dbReference type="Proteomes" id="UP000540506">
    <property type="component" value="Unassembled WGS sequence"/>
</dbReference>
<protein>
    <submittedName>
        <fullName evidence="1">Uncharacterized protein</fullName>
    </submittedName>
</protein>
<evidence type="ECO:0000313" key="1">
    <source>
        <dbReference type="EMBL" id="MBB4921482.1"/>
    </source>
</evidence>
<keyword evidence="2" id="KW-1185">Reference proteome</keyword>
<dbReference type="AlphaFoldDB" id="A0A7W7QXA8"/>
<dbReference type="RefSeq" id="WP_184933809.1">
    <property type="nucleotide sequence ID" value="NZ_JACHJV010000001.1"/>
</dbReference>
<name>A0A7W7QXA8_KITKI</name>
<gene>
    <name evidence="1" type="ORF">FHR34_000475</name>
</gene>
<organism evidence="1 2">
    <name type="scientific">Kitasatospora kifunensis</name>
    <name type="common">Streptomyces kifunensis</name>
    <dbReference type="NCBI Taxonomy" id="58351"/>
    <lineage>
        <taxon>Bacteria</taxon>
        <taxon>Bacillati</taxon>
        <taxon>Actinomycetota</taxon>
        <taxon>Actinomycetes</taxon>
        <taxon>Kitasatosporales</taxon>
        <taxon>Streptomycetaceae</taxon>
        <taxon>Kitasatospora</taxon>
    </lineage>
</organism>
<sequence length="64" mass="6941">MVISDSSRADDADDEVLAVSPDLSDAELNELFGASWPDHRPTSFAPVWSRSLVWIAARRGGPLS</sequence>
<comment type="caution">
    <text evidence="1">The sequence shown here is derived from an EMBL/GenBank/DDBJ whole genome shotgun (WGS) entry which is preliminary data.</text>
</comment>
<accession>A0A7W7QXA8</accession>
<reference evidence="1 2" key="1">
    <citation type="submission" date="2020-08" db="EMBL/GenBank/DDBJ databases">
        <title>Sequencing the genomes of 1000 actinobacteria strains.</title>
        <authorList>
            <person name="Klenk H.-P."/>
        </authorList>
    </citation>
    <scope>NUCLEOTIDE SEQUENCE [LARGE SCALE GENOMIC DNA]</scope>
    <source>
        <strain evidence="1 2">DSM 41654</strain>
    </source>
</reference>
<evidence type="ECO:0000313" key="2">
    <source>
        <dbReference type="Proteomes" id="UP000540506"/>
    </source>
</evidence>
<dbReference type="EMBL" id="JACHJV010000001">
    <property type="protein sequence ID" value="MBB4921482.1"/>
    <property type="molecule type" value="Genomic_DNA"/>
</dbReference>